<name>A0A2Z7C1X8_9LAMI</name>
<organism evidence="1 2">
    <name type="scientific">Dorcoceras hygrometricum</name>
    <dbReference type="NCBI Taxonomy" id="472368"/>
    <lineage>
        <taxon>Eukaryota</taxon>
        <taxon>Viridiplantae</taxon>
        <taxon>Streptophyta</taxon>
        <taxon>Embryophyta</taxon>
        <taxon>Tracheophyta</taxon>
        <taxon>Spermatophyta</taxon>
        <taxon>Magnoliopsida</taxon>
        <taxon>eudicotyledons</taxon>
        <taxon>Gunneridae</taxon>
        <taxon>Pentapetalae</taxon>
        <taxon>asterids</taxon>
        <taxon>lamiids</taxon>
        <taxon>Lamiales</taxon>
        <taxon>Gesneriaceae</taxon>
        <taxon>Didymocarpoideae</taxon>
        <taxon>Trichosporeae</taxon>
        <taxon>Loxocarpinae</taxon>
        <taxon>Dorcoceras</taxon>
    </lineage>
</organism>
<evidence type="ECO:0000313" key="1">
    <source>
        <dbReference type="EMBL" id="KZV38440.1"/>
    </source>
</evidence>
<protein>
    <submittedName>
        <fullName evidence="1">Uncharacterized protein</fullName>
    </submittedName>
</protein>
<proteinExistence type="predicted"/>
<keyword evidence="2" id="KW-1185">Reference proteome</keyword>
<reference evidence="1 2" key="1">
    <citation type="journal article" date="2015" name="Proc. Natl. Acad. Sci. U.S.A.">
        <title>The resurrection genome of Boea hygrometrica: A blueprint for survival of dehydration.</title>
        <authorList>
            <person name="Xiao L."/>
            <person name="Yang G."/>
            <person name="Zhang L."/>
            <person name="Yang X."/>
            <person name="Zhao S."/>
            <person name="Ji Z."/>
            <person name="Zhou Q."/>
            <person name="Hu M."/>
            <person name="Wang Y."/>
            <person name="Chen M."/>
            <person name="Xu Y."/>
            <person name="Jin H."/>
            <person name="Xiao X."/>
            <person name="Hu G."/>
            <person name="Bao F."/>
            <person name="Hu Y."/>
            <person name="Wan P."/>
            <person name="Li L."/>
            <person name="Deng X."/>
            <person name="Kuang T."/>
            <person name="Xiang C."/>
            <person name="Zhu J.K."/>
            <person name="Oliver M.J."/>
            <person name="He Y."/>
        </authorList>
    </citation>
    <scope>NUCLEOTIDE SEQUENCE [LARGE SCALE GENOMIC DNA]</scope>
    <source>
        <strain evidence="2">cv. XS01</strain>
    </source>
</reference>
<dbReference type="AlphaFoldDB" id="A0A2Z7C1X8"/>
<dbReference type="EMBL" id="KV001889">
    <property type="protein sequence ID" value="KZV38440.1"/>
    <property type="molecule type" value="Genomic_DNA"/>
</dbReference>
<gene>
    <name evidence="1" type="ORF">F511_37738</name>
</gene>
<sequence>MKRLVVQLLGFENQLLACEATTSREIVERFQTSRGNHNTTPYELVSGTSRSVEIWNQPLTSGFDSVSYWNNCKKAAAILEELNK</sequence>
<evidence type="ECO:0000313" key="2">
    <source>
        <dbReference type="Proteomes" id="UP000250235"/>
    </source>
</evidence>
<accession>A0A2Z7C1X8</accession>
<dbReference type="Proteomes" id="UP000250235">
    <property type="component" value="Unassembled WGS sequence"/>
</dbReference>